<comment type="caution">
    <text evidence="1">The sequence shown here is derived from an EMBL/GenBank/DDBJ whole genome shotgun (WGS) entry which is preliminary data.</text>
</comment>
<sequence length="239" mass="26527">MHLYTSSTFVVARRVRRQGCRGHLAPPFMSRNCPSNCTARRYGPFFCNDNTYRLHRANLHLSAATWYMSMHTTLVTPRRGLCGRQRSAPCHDWASVSRVAEVHGQRRISGQSNYNVFALEGMGRAPRARVPLAHSHGQRNPAPLPVYEVSGHATTGYRSSRHPGFLFNLLLGGGRRRVGSSQLRIAAGFDVGGTAEQCVYTASIQNTPPAYVVHRQLAASLGTRCMPRAKTVRRTKRGV</sequence>
<dbReference type="AlphaFoldDB" id="A0A545UR28"/>
<proteinExistence type="predicted"/>
<organism evidence="1 2">
    <name type="scientific">Cordyceps javanica</name>
    <dbReference type="NCBI Taxonomy" id="43265"/>
    <lineage>
        <taxon>Eukaryota</taxon>
        <taxon>Fungi</taxon>
        <taxon>Dikarya</taxon>
        <taxon>Ascomycota</taxon>
        <taxon>Pezizomycotina</taxon>
        <taxon>Sordariomycetes</taxon>
        <taxon>Hypocreomycetidae</taxon>
        <taxon>Hypocreales</taxon>
        <taxon>Cordycipitaceae</taxon>
        <taxon>Cordyceps</taxon>
    </lineage>
</organism>
<reference evidence="1 2" key="1">
    <citation type="journal article" date="2019" name="Appl. Microbiol. Biotechnol.">
        <title>Genome sequence of Isaria javanica and comparative genome analysis insights into family S53 peptidase evolution in fungal entomopathogens.</title>
        <authorList>
            <person name="Lin R."/>
            <person name="Zhang X."/>
            <person name="Xin B."/>
            <person name="Zou M."/>
            <person name="Gao Y."/>
            <person name="Qin F."/>
            <person name="Hu Q."/>
            <person name="Xie B."/>
            <person name="Cheng X."/>
        </authorList>
    </citation>
    <scope>NUCLEOTIDE SEQUENCE [LARGE SCALE GENOMIC DNA]</scope>
    <source>
        <strain evidence="1 2">IJ1G</strain>
    </source>
</reference>
<gene>
    <name evidence="1" type="ORF">IF1G_09506</name>
</gene>
<evidence type="ECO:0000313" key="1">
    <source>
        <dbReference type="EMBL" id="TQV91921.1"/>
    </source>
</evidence>
<dbReference type="Proteomes" id="UP000315783">
    <property type="component" value="Unassembled WGS sequence"/>
</dbReference>
<name>A0A545UR28_9HYPO</name>
<protein>
    <submittedName>
        <fullName evidence="1">Uncharacterized protein</fullName>
    </submittedName>
</protein>
<dbReference type="EMBL" id="SPUK01000017">
    <property type="protein sequence ID" value="TQV91921.1"/>
    <property type="molecule type" value="Genomic_DNA"/>
</dbReference>
<evidence type="ECO:0000313" key="2">
    <source>
        <dbReference type="Proteomes" id="UP000315783"/>
    </source>
</evidence>
<keyword evidence="2" id="KW-1185">Reference proteome</keyword>
<accession>A0A545UR28</accession>